<evidence type="ECO:0000256" key="2">
    <source>
        <dbReference type="ARBA" id="ARBA00014363"/>
    </source>
</evidence>
<evidence type="ECO:0000313" key="9">
    <source>
        <dbReference type="EMBL" id="QPJ63071.1"/>
    </source>
</evidence>
<dbReference type="GO" id="GO:0003887">
    <property type="term" value="F:DNA-directed DNA polymerase activity"/>
    <property type="evidence" value="ECO:0007669"/>
    <property type="project" value="UniProtKB-KW"/>
</dbReference>
<evidence type="ECO:0000256" key="3">
    <source>
        <dbReference type="ARBA" id="ARBA00022679"/>
    </source>
</evidence>
<evidence type="ECO:0000256" key="4">
    <source>
        <dbReference type="ARBA" id="ARBA00022695"/>
    </source>
</evidence>
<dbReference type="FunFam" id="3.40.50.300:FF:001255">
    <property type="entry name" value="DNA polymerase III subunit delta"/>
    <property type="match status" value="1"/>
</dbReference>
<dbReference type="AlphaFoldDB" id="A0A7T0BY22"/>
<dbReference type="InterPro" id="IPR004622">
    <property type="entry name" value="DNA_pol_HolB"/>
</dbReference>
<dbReference type="PANTHER" id="PTHR11669">
    <property type="entry name" value="REPLICATION FACTOR C / DNA POLYMERASE III GAMMA-TAU SUBUNIT"/>
    <property type="match status" value="1"/>
</dbReference>
<keyword evidence="3 9" id="KW-0808">Transferase</keyword>
<dbReference type="GO" id="GO:0003677">
    <property type="term" value="F:DNA binding"/>
    <property type="evidence" value="ECO:0007669"/>
    <property type="project" value="InterPro"/>
</dbReference>
<protein>
    <recommendedName>
        <fullName evidence="2">DNA polymerase III subunit delta'</fullName>
        <ecNumber evidence="1">2.7.7.7</ecNumber>
    </recommendedName>
</protein>
<comment type="catalytic activity">
    <reaction evidence="7">
        <text>DNA(n) + a 2'-deoxyribonucleoside 5'-triphosphate = DNA(n+1) + diphosphate</text>
        <dbReference type="Rhea" id="RHEA:22508"/>
        <dbReference type="Rhea" id="RHEA-COMP:17339"/>
        <dbReference type="Rhea" id="RHEA-COMP:17340"/>
        <dbReference type="ChEBI" id="CHEBI:33019"/>
        <dbReference type="ChEBI" id="CHEBI:61560"/>
        <dbReference type="ChEBI" id="CHEBI:173112"/>
        <dbReference type="EC" id="2.7.7.7"/>
    </reaction>
</comment>
<dbReference type="NCBIfam" id="TIGR00678">
    <property type="entry name" value="holB"/>
    <property type="match status" value="1"/>
</dbReference>
<evidence type="ECO:0000256" key="7">
    <source>
        <dbReference type="ARBA" id="ARBA00049244"/>
    </source>
</evidence>
<evidence type="ECO:0000256" key="6">
    <source>
        <dbReference type="ARBA" id="ARBA00022932"/>
    </source>
</evidence>
<dbReference type="Pfam" id="PF13177">
    <property type="entry name" value="DNA_pol3_delta2"/>
    <property type="match status" value="1"/>
</dbReference>
<dbReference type="GO" id="GO:0006261">
    <property type="term" value="P:DNA-templated DNA replication"/>
    <property type="evidence" value="ECO:0007669"/>
    <property type="project" value="TreeGrafter"/>
</dbReference>
<dbReference type="PANTHER" id="PTHR11669:SF8">
    <property type="entry name" value="DNA POLYMERASE III SUBUNIT DELTA"/>
    <property type="match status" value="1"/>
</dbReference>
<sequence>MSLQAILGQPQASGILTRALESGRIANAYLFYGPESVGKKKAGYELAKALNCETLGPKNSCDQCSSCRRIDQGLHPDVFFLEPDASGSVREPWIKIEAIRDLQKKLAFMPYEGKTKVVVIDAADRINPQAANAFLKTLEEPPAETVLILITSNPQQLLPTVASRCQGIRFQPLSEPTLEIILKEITNGNEEFNKDEIPRRVSRSGGSVQNALDFDLEEWGQVRQSLIQLLLNLSLDRVDILFSFARTWAKSEPTQITRMLKEMSGMLRDVTLLQIQCSPELLFNRDLSSEIKPMVGRQSQQALAKMQETIHNTRLALKGNANVQLTLETMLLDFCEVR</sequence>
<keyword evidence="5" id="KW-0235">DNA replication</keyword>
<dbReference type="Pfam" id="PF09115">
    <property type="entry name" value="DNApol3-delta_C"/>
    <property type="match status" value="1"/>
</dbReference>
<dbReference type="Gene3D" id="3.40.50.300">
    <property type="entry name" value="P-loop containing nucleotide triphosphate hydrolases"/>
    <property type="match status" value="1"/>
</dbReference>
<reference evidence="9 10" key="1">
    <citation type="submission" date="2020-02" db="EMBL/GenBank/DDBJ databases">
        <title>Genomic and physiological characterization of two novel Nitrospinaceae genera.</title>
        <authorList>
            <person name="Mueller A.J."/>
            <person name="Jung M.-Y."/>
            <person name="Strachan C.R."/>
            <person name="Herbold C.W."/>
            <person name="Kirkegaard R.H."/>
            <person name="Daims H."/>
        </authorList>
    </citation>
    <scope>NUCLEOTIDE SEQUENCE [LARGE SCALE GENOMIC DNA]</scope>
    <source>
        <strain evidence="9">EB</strain>
    </source>
</reference>
<accession>A0A7T0BY22</accession>
<dbReference type="KEGG" id="nli:G3M70_14785"/>
<dbReference type="GO" id="GO:0008408">
    <property type="term" value="F:3'-5' exonuclease activity"/>
    <property type="evidence" value="ECO:0007669"/>
    <property type="project" value="InterPro"/>
</dbReference>
<dbReference type="EC" id="2.7.7.7" evidence="1"/>
<evidence type="ECO:0000256" key="5">
    <source>
        <dbReference type="ARBA" id="ARBA00022705"/>
    </source>
</evidence>
<dbReference type="Proteomes" id="UP000594688">
    <property type="component" value="Chromosome"/>
</dbReference>
<dbReference type="InterPro" id="IPR050238">
    <property type="entry name" value="DNA_Rep/Repair_Clamp_Loader"/>
</dbReference>
<keyword evidence="6" id="KW-0239">DNA-directed DNA polymerase</keyword>
<gene>
    <name evidence="9" type="primary">holB</name>
    <name evidence="9" type="ORF">G3M70_14785</name>
</gene>
<dbReference type="EMBL" id="CP048685">
    <property type="protein sequence ID" value="QPJ63071.1"/>
    <property type="molecule type" value="Genomic_DNA"/>
</dbReference>
<evidence type="ECO:0000313" key="10">
    <source>
        <dbReference type="Proteomes" id="UP000594688"/>
    </source>
</evidence>
<feature type="domain" description="DNA polymerase III delta subunit C-terminal" evidence="8">
    <location>
        <begin position="220"/>
        <end position="334"/>
    </location>
</feature>
<evidence type="ECO:0000256" key="1">
    <source>
        <dbReference type="ARBA" id="ARBA00012417"/>
    </source>
</evidence>
<evidence type="ECO:0000259" key="8">
    <source>
        <dbReference type="Pfam" id="PF09115"/>
    </source>
</evidence>
<dbReference type="InterPro" id="IPR015199">
    <property type="entry name" value="DNA_pol_III_delta_C"/>
</dbReference>
<dbReference type="GO" id="GO:0009360">
    <property type="term" value="C:DNA polymerase III complex"/>
    <property type="evidence" value="ECO:0007669"/>
    <property type="project" value="InterPro"/>
</dbReference>
<name>A0A7T0BY22_9BACT</name>
<dbReference type="InterPro" id="IPR027417">
    <property type="entry name" value="P-loop_NTPase"/>
</dbReference>
<keyword evidence="4 9" id="KW-0548">Nucleotidyltransferase</keyword>
<organism evidence="9 10">
    <name type="scientific">Candidatus Nitronauta litoralis</name>
    <dbReference type="NCBI Taxonomy" id="2705533"/>
    <lineage>
        <taxon>Bacteria</taxon>
        <taxon>Pseudomonadati</taxon>
        <taxon>Nitrospinota/Tectimicrobiota group</taxon>
        <taxon>Nitrospinota</taxon>
        <taxon>Nitrospinia</taxon>
        <taxon>Nitrospinales</taxon>
        <taxon>Nitrospinaceae</taxon>
        <taxon>Candidatus Nitronauta</taxon>
    </lineage>
</organism>
<dbReference type="SUPFAM" id="SSF52540">
    <property type="entry name" value="P-loop containing nucleoside triphosphate hydrolases"/>
    <property type="match status" value="1"/>
</dbReference>
<proteinExistence type="predicted"/>